<keyword evidence="2" id="KW-0862">Zinc</keyword>
<organism evidence="5 6">
    <name type="scientific">Hephaestia caeni</name>
    <dbReference type="NCBI Taxonomy" id="645617"/>
    <lineage>
        <taxon>Bacteria</taxon>
        <taxon>Pseudomonadati</taxon>
        <taxon>Pseudomonadota</taxon>
        <taxon>Alphaproteobacteria</taxon>
        <taxon>Sphingomonadales</taxon>
        <taxon>Sphingomonadaceae</taxon>
        <taxon>Hephaestia</taxon>
    </lineage>
</organism>
<keyword evidence="3" id="KW-0732">Signal</keyword>
<evidence type="ECO:0000313" key="5">
    <source>
        <dbReference type="EMBL" id="RIA45900.1"/>
    </source>
</evidence>
<dbReference type="AlphaFoldDB" id="A0A397P8L4"/>
<dbReference type="RefSeq" id="WP_245968200.1">
    <property type="nucleotide sequence ID" value="NZ_QXDC01000002.1"/>
</dbReference>
<evidence type="ECO:0000256" key="1">
    <source>
        <dbReference type="ARBA" id="ARBA00010457"/>
    </source>
</evidence>
<feature type="signal peptide" evidence="3">
    <location>
        <begin position="1"/>
        <end position="20"/>
    </location>
</feature>
<evidence type="ECO:0000313" key="6">
    <source>
        <dbReference type="Proteomes" id="UP000266568"/>
    </source>
</evidence>
<comment type="function">
    <text evidence="2">Destroys radicals which are normally produced within the cells and which are toxic to biological systems.</text>
</comment>
<dbReference type="EC" id="1.15.1.1" evidence="2"/>
<protein>
    <recommendedName>
        <fullName evidence="2">Superoxide dismutase [Cu-Zn]</fullName>
        <ecNumber evidence="2">1.15.1.1</ecNumber>
    </recommendedName>
</protein>
<evidence type="ECO:0000259" key="4">
    <source>
        <dbReference type="Pfam" id="PF00080"/>
    </source>
</evidence>
<proteinExistence type="inferred from homology"/>
<keyword evidence="6" id="KW-1185">Reference proteome</keyword>
<dbReference type="Pfam" id="PF00080">
    <property type="entry name" value="Sod_Cu"/>
    <property type="match status" value="1"/>
</dbReference>
<keyword evidence="2" id="KW-0186">Copper</keyword>
<comment type="cofactor">
    <cofactor evidence="2">
        <name>Cu cation</name>
        <dbReference type="ChEBI" id="CHEBI:23378"/>
    </cofactor>
    <text evidence="2">Binds 1 copper ion per subunit.</text>
</comment>
<dbReference type="Gene3D" id="2.60.40.200">
    <property type="entry name" value="Superoxide dismutase, copper/zinc binding domain"/>
    <property type="match status" value="1"/>
</dbReference>
<dbReference type="InterPro" id="IPR024134">
    <property type="entry name" value="SOD_Cu/Zn_/chaperone"/>
</dbReference>
<evidence type="ECO:0000256" key="2">
    <source>
        <dbReference type="RuleBase" id="RU000393"/>
    </source>
</evidence>
<dbReference type="PROSITE" id="PS51257">
    <property type="entry name" value="PROKAR_LIPOPROTEIN"/>
    <property type="match status" value="1"/>
</dbReference>
<dbReference type="GO" id="GO:0005507">
    <property type="term" value="F:copper ion binding"/>
    <property type="evidence" value="ECO:0007669"/>
    <property type="project" value="InterPro"/>
</dbReference>
<reference evidence="5 6" key="1">
    <citation type="submission" date="2018-08" db="EMBL/GenBank/DDBJ databases">
        <title>Genomic Encyclopedia of Type Strains, Phase IV (KMG-IV): sequencing the most valuable type-strain genomes for metagenomic binning, comparative biology and taxonomic classification.</title>
        <authorList>
            <person name="Goeker M."/>
        </authorList>
    </citation>
    <scope>NUCLEOTIDE SEQUENCE [LARGE SCALE GENOMIC DNA]</scope>
    <source>
        <strain evidence="5 6">DSM 25527</strain>
    </source>
</reference>
<dbReference type="GO" id="GO:0004784">
    <property type="term" value="F:superoxide dismutase activity"/>
    <property type="evidence" value="ECO:0007669"/>
    <property type="project" value="UniProtKB-EC"/>
</dbReference>
<dbReference type="PROSITE" id="PS00332">
    <property type="entry name" value="SOD_CU_ZN_2"/>
    <property type="match status" value="1"/>
</dbReference>
<accession>A0A397P8L4</accession>
<dbReference type="PANTHER" id="PTHR10003">
    <property type="entry name" value="SUPEROXIDE DISMUTASE CU-ZN -RELATED"/>
    <property type="match status" value="1"/>
</dbReference>
<dbReference type="InterPro" id="IPR001424">
    <property type="entry name" value="SOD_Cu_Zn_dom"/>
</dbReference>
<gene>
    <name evidence="5" type="ORF">DFR49_0428</name>
</gene>
<name>A0A397P8L4_9SPHN</name>
<keyword evidence="2" id="KW-0560">Oxidoreductase</keyword>
<feature type="chain" id="PRO_5017433043" description="Superoxide dismutase [Cu-Zn]" evidence="3">
    <location>
        <begin position="21"/>
        <end position="201"/>
    </location>
</feature>
<dbReference type="InterPro" id="IPR018152">
    <property type="entry name" value="SOD_Cu/Zn_BS"/>
</dbReference>
<dbReference type="CDD" id="cd00305">
    <property type="entry name" value="Cu-Zn_Superoxide_Dismutase"/>
    <property type="match status" value="1"/>
</dbReference>
<comment type="caution">
    <text evidence="5">The sequence shown here is derived from an EMBL/GenBank/DDBJ whole genome shotgun (WGS) entry which is preliminary data.</text>
</comment>
<dbReference type="InterPro" id="IPR036423">
    <property type="entry name" value="SOD-like_Cu/Zn_dom_sf"/>
</dbReference>
<comment type="catalytic activity">
    <reaction evidence="2">
        <text>2 superoxide + 2 H(+) = H2O2 + O2</text>
        <dbReference type="Rhea" id="RHEA:20696"/>
        <dbReference type="ChEBI" id="CHEBI:15378"/>
        <dbReference type="ChEBI" id="CHEBI:15379"/>
        <dbReference type="ChEBI" id="CHEBI:16240"/>
        <dbReference type="ChEBI" id="CHEBI:18421"/>
        <dbReference type="EC" id="1.15.1.1"/>
    </reaction>
</comment>
<dbReference type="SUPFAM" id="SSF49329">
    <property type="entry name" value="Cu,Zn superoxide dismutase-like"/>
    <property type="match status" value="1"/>
</dbReference>
<feature type="domain" description="Superoxide dismutase copper/zinc binding" evidence="4">
    <location>
        <begin position="70"/>
        <end position="198"/>
    </location>
</feature>
<dbReference type="EMBL" id="QXDC01000002">
    <property type="protein sequence ID" value="RIA45900.1"/>
    <property type="molecule type" value="Genomic_DNA"/>
</dbReference>
<comment type="cofactor">
    <cofactor evidence="2">
        <name>Zn(2+)</name>
        <dbReference type="ChEBI" id="CHEBI:29105"/>
    </cofactor>
    <text evidence="2">Binds 1 zinc ion per subunit.</text>
</comment>
<dbReference type="Proteomes" id="UP000266568">
    <property type="component" value="Unassembled WGS sequence"/>
</dbReference>
<comment type="similarity">
    <text evidence="1 2">Belongs to the Cu-Zn superoxide dismutase family.</text>
</comment>
<sequence length="201" mass="19681">MRFMAMTGAAALAMALAACSGGTGTTNDAAMNDTAFGNDMGLDNMVDGNMMAAGGTAIAALKTADGKDAGSATVTEADGALHVTLTATGLPAGTHAVHIHTTGKCDAPTFETAGGHWNPTGAHHGINNAESPRPHLGDLPNMDVGADGNGTLDFDVAGATLAGLLDTDGAALVVHADADDLKSDPSGNAGGRIACGVITAQ</sequence>
<keyword evidence="2" id="KW-0479">Metal-binding</keyword>
<evidence type="ECO:0000256" key="3">
    <source>
        <dbReference type="SAM" id="SignalP"/>
    </source>
</evidence>